<dbReference type="PANTHER" id="PTHR34222:SF28">
    <property type="entry name" value="CCHC-TYPE DOMAIN-CONTAINING PROTEIN"/>
    <property type="match status" value="1"/>
</dbReference>
<feature type="compositionally biased region" description="Basic residues" evidence="1">
    <location>
        <begin position="256"/>
        <end position="268"/>
    </location>
</feature>
<evidence type="ECO:0008006" key="4">
    <source>
        <dbReference type="Google" id="ProtNLM"/>
    </source>
</evidence>
<organism evidence="2 3">
    <name type="scientific">Cuscuta europaea</name>
    <name type="common">European dodder</name>
    <dbReference type="NCBI Taxonomy" id="41803"/>
    <lineage>
        <taxon>Eukaryota</taxon>
        <taxon>Viridiplantae</taxon>
        <taxon>Streptophyta</taxon>
        <taxon>Embryophyta</taxon>
        <taxon>Tracheophyta</taxon>
        <taxon>Spermatophyta</taxon>
        <taxon>Magnoliopsida</taxon>
        <taxon>eudicotyledons</taxon>
        <taxon>Gunneridae</taxon>
        <taxon>Pentapetalae</taxon>
        <taxon>asterids</taxon>
        <taxon>lamiids</taxon>
        <taxon>Solanales</taxon>
        <taxon>Convolvulaceae</taxon>
        <taxon>Cuscuteae</taxon>
        <taxon>Cuscuta</taxon>
        <taxon>Cuscuta subgen. Cuscuta</taxon>
    </lineage>
</organism>
<dbReference type="PANTHER" id="PTHR34222">
    <property type="entry name" value="GAG_PRE-INTEGRS DOMAIN-CONTAINING PROTEIN"/>
    <property type="match status" value="1"/>
</dbReference>
<comment type="caution">
    <text evidence="2">The sequence shown here is derived from an EMBL/GenBank/DDBJ whole genome shotgun (WGS) entry which is preliminary data.</text>
</comment>
<proteinExistence type="predicted"/>
<protein>
    <recommendedName>
        <fullName evidence="4">Retrotransposon gag domain-containing protein</fullName>
    </recommendedName>
</protein>
<reference evidence="2" key="1">
    <citation type="submission" date="2022-07" db="EMBL/GenBank/DDBJ databases">
        <authorList>
            <person name="Macas J."/>
            <person name="Novak P."/>
            <person name="Neumann P."/>
        </authorList>
    </citation>
    <scope>NUCLEOTIDE SEQUENCE</scope>
</reference>
<feature type="compositionally biased region" description="Gly residues" evidence="1">
    <location>
        <begin position="269"/>
        <end position="280"/>
    </location>
</feature>
<name>A0A9P0Z046_CUSEU</name>
<evidence type="ECO:0000313" key="3">
    <source>
        <dbReference type="Proteomes" id="UP001152484"/>
    </source>
</evidence>
<accession>A0A9P0Z046</accession>
<keyword evidence="3" id="KW-1185">Reference proteome</keyword>
<dbReference type="EMBL" id="CAMAPE010000014">
    <property type="protein sequence ID" value="CAH9081119.1"/>
    <property type="molecule type" value="Genomic_DNA"/>
</dbReference>
<dbReference type="AlphaFoldDB" id="A0A9P0Z046"/>
<evidence type="ECO:0000256" key="1">
    <source>
        <dbReference type="SAM" id="MobiDB-lite"/>
    </source>
</evidence>
<evidence type="ECO:0000313" key="2">
    <source>
        <dbReference type="EMBL" id="CAH9081119.1"/>
    </source>
</evidence>
<dbReference type="Proteomes" id="UP001152484">
    <property type="component" value="Unassembled WGS sequence"/>
</dbReference>
<sequence length="353" mass="40369">MRNGLEQFAWHSGRERNSALWTVQYHSPKKTHLTMKIGGPIIHFWCLGFETRLNPHFVRVFLTLRWRAHFGMISSLNFRLLMAQKNQQLKRELADCKQRGMKMVAYYGKLKKIWDDFNDLDQFPTCTCGKCTCDLSARIEKKRDEEKVHQLLMGLDEKSYGVVRSNLLTQEPLPSVGRVYAVLTQDESSRNYSRTQKDRGEITSFAAQVVPREKGREMKDRECNTLCTNCRKPGHEIDNCFQLIGYPEWWPKRTKLTGRGNGRPKKGGAGRGRGTTVGRGRGSFAANVVVGSSTGVRDAVMTDADRTDFSGLNDEQWQTLLNLLSAAKSNPTEKLSVCRMENKFTLLRREPLK</sequence>
<feature type="region of interest" description="Disordered" evidence="1">
    <location>
        <begin position="256"/>
        <end position="280"/>
    </location>
</feature>
<gene>
    <name evidence="2" type="ORF">CEURO_LOCUS7759</name>
</gene>
<dbReference type="OrthoDB" id="1706811at2759"/>